<evidence type="ECO:0000256" key="2">
    <source>
        <dbReference type="ARBA" id="ARBA00005375"/>
    </source>
</evidence>
<evidence type="ECO:0000256" key="7">
    <source>
        <dbReference type="ARBA" id="ARBA00023180"/>
    </source>
</evidence>
<keyword evidence="4" id="KW-0732">Signal</keyword>
<dbReference type="InterPro" id="IPR000560">
    <property type="entry name" value="His_Pase_clade-2"/>
</dbReference>
<reference evidence="8" key="1">
    <citation type="submission" date="2021-03" db="EMBL/GenBank/DDBJ databases">
        <authorList>
            <person name="Tran Van P."/>
        </authorList>
    </citation>
    <scope>NUCLEOTIDE SEQUENCE</scope>
</reference>
<keyword evidence="6" id="KW-1015">Disulfide bond</keyword>
<feature type="non-terminal residue" evidence="8">
    <location>
        <position position="263"/>
    </location>
</feature>
<dbReference type="InterPro" id="IPR029033">
    <property type="entry name" value="His_PPase_superfam"/>
</dbReference>
<evidence type="ECO:0000256" key="4">
    <source>
        <dbReference type="ARBA" id="ARBA00022729"/>
    </source>
</evidence>
<dbReference type="PANTHER" id="PTHR11567:SF211">
    <property type="entry name" value="PROSTATIC ACID PHOSPHATASE"/>
    <property type="match status" value="1"/>
</dbReference>
<name>A0ABN7PEL6_TIMPD</name>
<sequence>MWELGRYLRQRYGRLVPELYSPEDTLMTSSDVDRCLMSAQLVLAGLYPARGSQVWNPSLDWQPIPVHSTNPGQDKLIRMDAPCPAYSKEYELANNSSVIQNFTQEHADVFRIINEQGWPATRIDQINGVYDSFKIEESRGLILPDWATSIYPDKLREVLETYEAMRVASVDKFEPAFTMNGPISKHTLIVDAGPLLKAISGHMTSKMAGSLKPDRKLFLYSGHDSTITALLQGLGFPRKFVVEYGAALFFELYSTSDGLGTVK</sequence>
<dbReference type="CDD" id="cd07061">
    <property type="entry name" value="HP_HAP_like"/>
    <property type="match status" value="1"/>
</dbReference>
<accession>A0ABN7PEL6</accession>
<evidence type="ECO:0000256" key="1">
    <source>
        <dbReference type="ARBA" id="ARBA00000032"/>
    </source>
</evidence>
<organism evidence="8 9">
    <name type="scientific">Timema podura</name>
    <name type="common">Walking stick</name>
    <dbReference type="NCBI Taxonomy" id="61482"/>
    <lineage>
        <taxon>Eukaryota</taxon>
        <taxon>Metazoa</taxon>
        <taxon>Ecdysozoa</taxon>
        <taxon>Arthropoda</taxon>
        <taxon>Hexapoda</taxon>
        <taxon>Insecta</taxon>
        <taxon>Pterygota</taxon>
        <taxon>Neoptera</taxon>
        <taxon>Polyneoptera</taxon>
        <taxon>Phasmatodea</taxon>
        <taxon>Timematodea</taxon>
        <taxon>Timematoidea</taxon>
        <taxon>Timematidae</taxon>
        <taxon>Timema</taxon>
    </lineage>
</organism>
<dbReference type="EC" id="3.1.3.2" evidence="3"/>
<keyword evidence="7" id="KW-0325">Glycoprotein</keyword>
<gene>
    <name evidence="8" type="ORF">TPAB3V08_LOCUS12464</name>
</gene>
<dbReference type="InterPro" id="IPR050645">
    <property type="entry name" value="Histidine_acid_phosphatase"/>
</dbReference>
<dbReference type="Pfam" id="PF00328">
    <property type="entry name" value="His_Phos_2"/>
    <property type="match status" value="1"/>
</dbReference>
<protein>
    <recommendedName>
        <fullName evidence="3">acid phosphatase</fullName>
        <ecNumber evidence="3">3.1.3.2</ecNumber>
    </recommendedName>
</protein>
<evidence type="ECO:0000313" key="9">
    <source>
        <dbReference type="Proteomes" id="UP001153148"/>
    </source>
</evidence>
<keyword evidence="9" id="KW-1185">Reference proteome</keyword>
<evidence type="ECO:0000256" key="3">
    <source>
        <dbReference type="ARBA" id="ARBA00012646"/>
    </source>
</evidence>
<dbReference type="Proteomes" id="UP001153148">
    <property type="component" value="Unassembled WGS sequence"/>
</dbReference>
<dbReference type="PANTHER" id="PTHR11567">
    <property type="entry name" value="ACID PHOSPHATASE-RELATED"/>
    <property type="match status" value="1"/>
</dbReference>
<comment type="catalytic activity">
    <reaction evidence="1">
        <text>a phosphate monoester + H2O = an alcohol + phosphate</text>
        <dbReference type="Rhea" id="RHEA:15017"/>
        <dbReference type="ChEBI" id="CHEBI:15377"/>
        <dbReference type="ChEBI" id="CHEBI:30879"/>
        <dbReference type="ChEBI" id="CHEBI:43474"/>
        <dbReference type="ChEBI" id="CHEBI:67140"/>
        <dbReference type="EC" id="3.1.3.2"/>
    </reaction>
</comment>
<evidence type="ECO:0000313" key="8">
    <source>
        <dbReference type="EMBL" id="CAG2065520.1"/>
    </source>
</evidence>
<dbReference type="SUPFAM" id="SSF53254">
    <property type="entry name" value="Phosphoglycerate mutase-like"/>
    <property type="match status" value="1"/>
</dbReference>
<dbReference type="EMBL" id="CAJPIN010043926">
    <property type="protein sequence ID" value="CAG2065520.1"/>
    <property type="molecule type" value="Genomic_DNA"/>
</dbReference>
<comment type="similarity">
    <text evidence="2">Belongs to the histidine acid phosphatase family.</text>
</comment>
<comment type="caution">
    <text evidence="8">The sequence shown here is derived from an EMBL/GenBank/DDBJ whole genome shotgun (WGS) entry which is preliminary data.</text>
</comment>
<proteinExistence type="inferred from homology"/>
<evidence type="ECO:0000256" key="6">
    <source>
        <dbReference type="ARBA" id="ARBA00023157"/>
    </source>
</evidence>
<evidence type="ECO:0000256" key="5">
    <source>
        <dbReference type="ARBA" id="ARBA00022801"/>
    </source>
</evidence>
<dbReference type="Gene3D" id="3.40.50.1240">
    <property type="entry name" value="Phosphoglycerate mutase-like"/>
    <property type="match status" value="1"/>
</dbReference>
<keyword evidence="5" id="KW-0378">Hydrolase</keyword>